<dbReference type="OrthoDB" id="9775391at2"/>
<dbReference type="SMART" id="SM00922">
    <property type="entry name" value="MR_MLE"/>
    <property type="match status" value="1"/>
</dbReference>
<keyword evidence="4" id="KW-0460">Magnesium</keyword>
<protein>
    <submittedName>
        <fullName evidence="6">L-rhamnonate dehydratase</fullName>
    </submittedName>
</protein>
<evidence type="ECO:0000313" key="6">
    <source>
        <dbReference type="EMBL" id="QGQ99039.1"/>
    </source>
</evidence>
<dbReference type="InterPro" id="IPR036849">
    <property type="entry name" value="Enolase-like_C_sf"/>
</dbReference>
<sequence length="400" mass="44225">MKITHVNVFVTGKSKVETEAHAKAGQDSSAEKPLPKKGSWLSETVIANPMSIHPEYFDRRSLWLGMGGRVIVQIETDAGVTGYGESTGGRGTAAIIKDHLSQFLLGKDPFQIEKHWDIMFRSSITYGRKGSPIMAISAVDLALWDLIAKARNEPLYQTLGGAVKDKVQAYVTGNDFEKTKERGFMGQKLAMPYGPASGKEGMDKNVELVRQAREALGPDKEIMLDCFMAWNVEYTVRMAELVAPFRVKWIEESLPPDDYAGYGVINRRVTSAAIATGEHEYTRYGFQQLLDARAAEILQPDICWCGGISEVRKICAMASAQHIPVIPHAGGLQPWALHYIFAEINIPYAEFAYINGADVDNYDPIFTGITSPENGWFSLPTGIGAGIELRESAFDYLYDV</sequence>
<dbReference type="InterPro" id="IPR029065">
    <property type="entry name" value="Enolase_C-like"/>
</dbReference>
<dbReference type="Gene3D" id="3.30.390.10">
    <property type="entry name" value="Enolase-like, N-terminal domain"/>
    <property type="match status" value="1"/>
</dbReference>
<proteinExistence type="inferred from homology"/>
<gene>
    <name evidence="6" type="ORF">EHS13_31265</name>
</gene>
<dbReference type="SFLD" id="SFLDG00179">
    <property type="entry name" value="mandelate_racemase"/>
    <property type="match status" value="1"/>
</dbReference>
<comment type="similarity">
    <text evidence="2">Belongs to the mandelate racemase/muconate lactonizing enzyme family. GalD subfamily.</text>
</comment>
<evidence type="ECO:0000256" key="4">
    <source>
        <dbReference type="ARBA" id="ARBA00022842"/>
    </source>
</evidence>
<dbReference type="InterPro" id="IPR013341">
    <property type="entry name" value="Mandelate_racemase_N_dom"/>
</dbReference>
<dbReference type="GO" id="GO:0016052">
    <property type="term" value="P:carbohydrate catabolic process"/>
    <property type="evidence" value="ECO:0007669"/>
    <property type="project" value="TreeGrafter"/>
</dbReference>
<evidence type="ECO:0000313" key="7">
    <source>
        <dbReference type="Proteomes" id="UP000426246"/>
    </source>
</evidence>
<dbReference type="SUPFAM" id="SSF54826">
    <property type="entry name" value="Enolase N-terminal domain-like"/>
    <property type="match status" value="1"/>
</dbReference>
<evidence type="ECO:0000256" key="3">
    <source>
        <dbReference type="ARBA" id="ARBA00022723"/>
    </source>
</evidence>
<dbReference type="InterPro" id="IPR029017">
    <property type="entry name" value="Enolase-like_N"/>
</dbReference>
<feature type="domain" description="Mandelate racemase/muconate lactonizing enzyme C-terminal" evidence="5">
    <location>
        <begin position="144"/>
        <end position="272"/>
    </location>
</feature>
<dbReference type="InterPro" id="IPR046945">
    <property type="entry name" value="RHMD-like"/>
</dbReference>
<dbReference type="Pfam" id="PF13378">
    <property type="entry name" value="MR_MLE_C"/>
    <property type="match status" value="1"/>
</dbReference>
<dbReference type="EMBL" id="CP034235">
    <property type="protein sequence ID" value="QGQ99039.1"/>
    <property type="molecule type" value="Genomic_DNA"/>
</dbReference>
<dbReference type="GO" id="GO:0000287">
    <property type="term" value="F:magnesium ion binding"/>
    <property type="evidence" value="ECO:0007669"/>
    <property type="project" value="TreeGrafter"/>
</dbReference>
<reference evidence="7" key="1">
    <citation type="submission" date="2018-11" db="EMBL/GenBank/DDBJ databases">
        <title>Complete genome sequence of Paenibacillus sp. ML311-T8.</title>
        <authorList>
            <person name="Nam Y.-D."/>
            <person name="Kang J."/>
            <person name="Chung W.-H."/>
            <person name="Park Y.S."/>
        </authorList>
    </citation>
    <scope>NUCLEOTIDE SEQUENCE [LARGE SCALE GENOMIC DNA]</scope>
    <source>
        <strain evidence="7">ML311-T8</strain>
    </source>
</reference>
<keyword evidence="7" id="KW-1185">Reference proteome</keyword>
<dbReference type="SFLD" id="SFLDS00001">
    <property type="entry name" value="Enolase"/>
    <property type="match status" value="1"/>
</dbReference>
<dbReference type="FunFam" id="3.20.20.120:FF:000005">
    <property type="entry name" value="Putative L-rhamnonate dehydratase"/>
    <property type="match status" value="1"/>
</dbReference>
<dbReference type="SUPFAM" id="SSF51604">
    <property type="entry name" value="Enolase C-terminal domain-like"/>
    <property type="match status" value="1"/>
</dbReference>
<dbReference type="InterPro" id="IPR013342">
    <property type="entry name" value="Mandelate_racemase_C"/>
</dbReference>
<dbReference type="Pfam" id="PF02746">
    <property type="entry name" value="MR_MLE_N"/>
    <property type="match status" value="1"/>
</dbReference>
<organism evidence="6 7">
    <name type="scientific">Paenibacillus psychroresistens</name>
    <dbReference type="NCBI Taxonomy" id="1778678"/>
    <lineage>
        <taxon>Bacteria</taxon>
        <taxon>Bacillati</taxon>
        <taxon>Bacillota</taxon>
        <taxon>Bacilli</taxon>
        <taxon>Bacillales</taxon>
        <taxon>Paenibacillaceae</taxon>
        <taxon>Paenibacillus</taxon>
    </lineage>
</organism>
<comment type="cofactor">
    <cofactor evidence="1">
        <name>Mg(2+)</name>
        <dbReference type="ChEBI" id="CHEBI:18420"/>
    </cofactor>
</comment>
<dbReference type="RefSeq" id="WP_155704146.1">
    <property type="nucleotide sequence ID" value="NZ_CP034235.1"/>
</dbReference>
<evidence type="ECO:0000256" key="1">
    <source>
        <dbReference type="ARBA" id="ARBA00001946"/>
    </source>
</evidence>
<accession>A0A6B8RSZ6</accession>
<evidence type="ECO:0000256" key="2">
    <source>
        <dbReference type="ARBA" id="ARBA00010339"/>
    </source>
</evidence>
<dbReference type="AlphaFoldDB" id="A0A6B8RSZ6"/>
<dbReference type="PANTHER" id="PTHR13794">
    <property type="entry name" value="ENOLASE SUPERFAMILY, MANDELATE RACEMASE"/>
    <property type="match status" value="1"/>
</dbReference>
<name>A0A6B8RSZ6_9BACL</name>
<dbReference type="KEGG" id="ppsc:EHS13_31265"/>
<evidence type="ECO:0000259" key="5">
    <source>
        <dbReference type="SMART" id="SM00922"/>
    </source>
</evidence>
<keyword evidence="3" id="KW-0479">Metal-binding</keyword>
<dbReference type="GO" id="GO:0016836">
    <property type="term" value="F:hydro-lyase activity"/>
    <property type="evidence" value="ECO:0007669"/>
    <property type="project" value="TreeGrafter"/>
</dbReference>
<dbReference type="PANTHER" id="PTHR13794:SF58">
    <property type="entry name" value="MITOCHONDRIAL ENOLASE SUPERFAMILY MEMBER 1"/>
    <property type="match status" value="1"/>
</dbReference>
<dbReference type="Gene3D" id="3.20.20.120">
    <property type="entry name" value="Enolase-like C-terminal domain"/>
    <property type="match status" value="1"/>
</dbReference>
<dbReference type="Proteomes" id="UP000426246">
    <property type="component" value="Chromosome"/>
</dbReference>